<evidence type="ECO:0000259" key="1">
    <source>
        <dbReference type="Pfam" id="PF14399"/>
    </source>
</evidence>
<reference evidence="3 4" key="1">
    <citation type="submission" date="2020-08" db="EMBL/GenBank/DDBJ databases">
        <title>Sequencing the genomes of 1000 actinobacteria strains.</title>
        <authorList>
            <person name="Klenk H.-P."/>
        </authorList>
    </citation>
    <scope>NUCLEOTIDE SEQUENCE [LARGE SCALE GENOMIC DNA]</scope>
    <source>
        <strain evidence="3 4">DSM 17294</strain>
    </source>
</reference>
<organism evidence="3 4">
    <name type="scientific">Kribbella solani</name>
    <dbReference type="NCBI Taxonomy" id="236067"/>
    <lineage>
        <taxon>Bacteria</taxon>
        <taxon>Bacillati</taxon>
        <taxon>Actinomycetota</taxon>
        <taxon>Actinomycetes</taxon>
        <taxon>Propionibacteriales</taxon>
        <taxon>Kribbellaceae</taxon>
        <taxon>Kribbella</taxon>
    </lineage>
</organism>
<comment type="caution">
    <text evidence="3">The sequence shown here is derived from an EMBL/GenBank/DDBJ whole genome shotgun (WGS) entry which is preliminary data.</text>
</comment>
<gene>
    <name evidence="3" type="ORF">HDA44_001776</name>
</gene>
<dbReference type="Pfam" id="PF16169">
    <property type="entry name" value="DUF4872"/>
    <property type="match status" value="1"/>
</dbReference>
<dbReference type="RefSeq" id="WP_184832816.1">
    <property type="nucleotide sequence ID" value="NZ_BAAAVN010000004.1"/>
</dbReference>
<proteinExistence type="predicted"/>
<dbReference type="InterPro" id="IPR032369">
    <property type="entry name" value="DUF4872"/>
</dbReference>
<evidence type="ECO:0008006" key="5">
    <source>
        <dbReference type="Google" id="ProtNLM"/>
    </source>
</evidence>
<evidence type="ECO:0000313" key="4">
    <source>
        <dbReference type="Proteomes" id="UP000558997"/>
    </source>
</evidence>
<evidence type="ECO:0000259" key="2">
    <source>
        <dbReference type="Pfam" id="PF16169"/>
    </source>
</evidence>
<dbReference type="EMBL" id="JACHNF010000001">
    <property type="protein sequence ID" value="MBB5978435.1"/>
    <property type="molecule type" value="Genomic_DNA"/>
</dbReference>
<name>A0A841DN58_9ACTN</name>
<feature type="domain" description="DUF4872" evidence="2">
    <location>
        <begin position="172"/>
        <end position="345"/>
    </location>
</feature>
<dbReference type="Pfam" id="PF14399">
    <property type="entry name" value="BtrH_N"/>
    <property type="match status" value="1"/>
</dbReference>
<evidence type="ECO:0000313" key="3">
    <source>
        <dbReference type="EMBL" id="MBB5978435.1"/>
    </source>
</evidence>
<protein>
    <recommendedName>
        <fullName evidence="5">DUF4872 domain-containing protein</fullName>
    </recommendedName>
</protein>
<accession>A0A841DN58</accession>
<feature type="domain" description="Butirosin biosynthesis protein H N-terminal" evidence="1">
    <location>
        <begin position="24"/>
        <end position="159"/>
    </location>
</feature>
<dbReference type="InterPro" id="IPR026935">
    <property type="entry name" value="BtrH_N"/>
</dbReference>
<dbReference type="AlphaFoldDB" id="A0A841DN58"/>
<sequence length="354" mass="38568">MTTTTGGPVTLRSFPEFGCYPTHHCVTGSLKHVYGFHGYQISEELLLGLGAGLGFAYFHFKGGDPFYGGRANNASPKNEGLEKTVGRRTGVAVAAHVTTSSRVAQQGLRQLLLAGEPVLVYVDMGLLPYFGLPPGYHFGGHVVVVAGYEPRTEQVLIADRDEELHPVDWDVLEQARGSACRPFPPRHTWYTFDFGKARDPRPEDVRAAIAEVCDGMLDPPIANLGVPGIRKAAEQTLRWPEALGTAALRRTCFTTALMIDARGGTGGGIFRYLYARFLDEAAIITGDVHLAELGYELTAIGDRWEDVAATFAAAAELDDPAVALESATTPLHDIADREEFVWQRLRALVNRDIT</sequence>
<keyword evidence="4" id="KW-1185">Reference proteome</keyword>
<dbReference type="Proteomes" id="UP000558997">
    <property type="component" value="Unassembled WGS sequence"/>
</dbReference>